<evidence type="ECO:0000256" key="3">
    <source>
        <dbReference type="ARBA" id="ARBA00007971"/>
    </source>
</evidence>
<evidence type="ECO:0000256" key="7">
    <source>
        <dbReference type="ARBA" id="ARBA00023136"/>
    </source>
</evidence>
<comment type="subcellular location">
    <subcellularLocation>
        <location evidence="1 9">Bacterial flagellum basal body</location>
    </subcellularLocation>
    <subcellularLocation>
        <location evidence="2">Cell membrane</location>
        <topology evidence="2">Multi-pass membrane protein</topology>
    </subcellularLocation>
</comment>
<evidence type="ECO:0000256" key="4">
    <source>
        <dbReference type="ARBA" id="ARBA00022475"/>
    </source>
</evidence>
<evidence type="ECO:0000259" key="13">
    <source>
        <dbReference type="Pfam" id="PF08345"/>
    </source>
</evidence>
<comment type="function">
    <text evidence="9">The M ring may be actively involved in energy transduction.</text>
</comment>
<evidence type="ECO:0000256" key="11">
    <source>
        <dbReference type="SAM" id="Phobius"/>
    </source>
</evidence>
<dbReference type="STRING" id="517719.SAMN05421762_3372"/>
<name>A0A1I1PYJ2_9RHOB</name>
<evidence type="ECO:0000259" key="12">
    <source>
        <dbReference type="Pfam" id="PF01514"/>
    </source>
</evidence>
<dbReference type="Pfam" id="PF01514">
    <property type="entry name" value="YscJ_FliF"/>
    <property type="match status" value="1"/>
</dbReference>
<dbReference type="InterPro" id="IPR000067">
    <property type="entry name" value="FlgMring_FliF"/>
</dbReference>
<gene>
    <name evidence="14" type="ORF">SAMN05421762_3372</name>
</gene>
<accession>A0A1I1PYJ2</accession>
<evidence type="ECO:0000256" key="8">
    <source>
        <dbReference type="ARBA" id="ARBA00023143"/>
    </source>
</evidence>
<feature type="transmembrane region" description="Helical" evidence="11">
    <location>
        <begin position="16"/>
        <end position="38"/>
    </location>
</feature>
<keyword evidence="5 11" id="KW-0812">Transmembrane</keyword>
<evidence type="ECO:0000256" key="6">
    <source>
        <dbReference type="ARBA" id="ARBA00022989"/>
    </source>
</evidence>
<feature type="domain" description="Flagellar M-ring C-terminal" evidence="13">
    <location>
        <begin position="244"/>
        <end position="406"/>
    </location>
</feature>
<feature type="compositionally biased region" description="Low complexity" evidence="10">
    <location>
        <begin position="490"/>
        <end position="503"/>
    </location>
</feature>
<keyword evidence="14" id="KW-0282">Flagellum</keyword>
<evidence type="ECO:0000256" key="5">
    <source>
        <dbReference type="ARBA" id="ARBA00022692"/>
    </source>
</evidence>
<evidence type="ECO:0000256" key="1">
    <source>
        <dbReference type="ARBA" id="ARBA00004117"/>
    </source>
</evidence>
<dbReference type="InterPro" id="IPR013556">
    <property type="entry name" value="Flag_M-ring_C"/>
</dbReference>
<sequence length="570" mass="60618">MQALLENLRALGQGRLIALGVTGVILVLATVFGIRAVMEPSYSTLYRDLTPSEASRMVGALEGAGFKVTVDSSGSILSVPQEDLARARMELAGQGLVSDGSAGWELFDEASGLGMNSFMQKINRLRALEGELARSIQTLNGVEAARVHLVLPEREAFSRDRPQPSGSVIVRPRPGHQVTVRQAQSIRALVSSAVPEMSAGNVTVLTASGETVLAEEGQDASEVTQQALKASVEDRIASNVTEILTARVGAGNARVKVSVDLTTERQVIREQSYDPEQRVVRSTETREETREDMDRNSGEVGVVDDIPASLAESGGATSQNSVSKTDEVVNYEIGNKQSETIREPGEIQRISVAVLVNGIYNVLDNGEIAYEERTPEELERLNQLVQAAIGFNETRGDSISVDSLRFMDYSMDVGDATNASVVQILKDNLMSILRALFVLAVIAAILRFGVKPLLASAMPKEIEGEASGDTPALPGVEADGEGGDADAGDMPDGLPAPAQAAQPRPRRAQQGGVSGQVLEPMHMAGPDDIINIGAVHGGVHKGWINTVSGLIESQPEDSLKVVKTWLAEGA</sequence>
<keyword evidence="6 11" id="KW-1133">Transmembrane helix</keyword>
<dbReference type="Proteomes" id="UP000231644">
    <property type="component" value="Unassembled WGS sequence"/>
</dbReference>
<feature type="region of interest" description="Disordered" evidence="10">
    <location>
        <begin position="464"/>
        <end position="513"/>
    </location>
</feature>
<proteinExistence type="inferred from homology"/>
<comment type="similarity">
    <text evidence="3 9">Belongs to the FliF family.</text>
</comment>
<feature type="domain" description="Flagellar M-ring N-terminal" evidence="12">
    <location>
        <begin position="39"/>
        <end position="211"/>
    </location>
</feature>
<dbReference type="PIRSF" id="PIRSF004862">
    <property type="entry name" value="FliF"/>
    <property type="match status" value="1"/>
</dbReference>
<evidence type="ECO:0000256" key="2">
    <source>
        <dbReference type="ARBA" id="ARBA00004651"/>
    </source>
</evidence>
<keyword evidence="4" id="KW-1003">Cell membrane</keyword>
<feature type="compositionally biased region" description="Basic and acidic residues" evidence="10">
    <location>
        <begin position="273"/>
        <end position="297"/>
    </location>
</feature>
<feature type="region of interest" description="Disordered" evidence="10">
    <location>
        <begin position="273"/>
        <end position="300"/>
    </location>
</feature>
<protein>
    <recommendedName>
        <fullName evidence="9">Flagellar M-ring protein</fullName>
    </recommendedName>
</protein>
<dbReference type="NCBIfam" id="TIGR00206">
    <property type="entry name" value="fliF"/>
    <property type="match status" value="1"/>
</dbReference>
<feature type="compositionally biased region" description="Acidic residues" evidence="10">
    <location>
        <begin position="478"/>
        <end position="489"/>
    </location>
</feature>
<reference evidence="14 15" key="1">
    <citation type="submission" date="2016-10" db="EMBL/GenBank/DDBJ databases">
        <authorList>
            <person name="de Groot N.N."/>
        </authorList>
    </citation>
    <scope>NUCLEOTIDE SEQUENCE [LARGE SCALE GENOMIC DNA]</scope>
    <source>
        <strain evidence="14 15">DSM 29619</strain>
    </source>
</reference>
<dbReference type="EMBL" id="FOLX01000002">
    <property type="protein sequence ID" value="SFD14777.1"/>
    <property type="molecule type" value="Genomic_DNA"/>
</dbReference>
<dbReference type="Gene3D" id="3.30.300.30">
    <property type="match status" value="1"/>
</dbReference>
<dbReference type="PANTHER" id="PTHR30046">
    <property type="entry name" value="FLAGELLAR M-RING PROTEIN"/>
    <property type="match status" value="1"/>
</dbReference>
<keyword evidence="8 9" id="KW-0975">Bacterial flagellum</keyword>
<dbReference type="GO" id="GO:0009431">
    <property type="term" value="C:bacterial-type flagellum basal body, MS ring"/>
    <property type="evidence" value="ECO:0007669"/>
    <property type="project" value="InterPro"/>
</dbReference>
<keyword evidence="14" id="KW-0966">Cell projection</keyword>
<keyword evidence="15" id="KW-1185">Reference proteome</keyword>
<dbReference type="InterPro" id="IPR006182">
    <property type="entry name" value="FliF_N_dom"/>
</dbReference>
<dbReference type="PRINTS" id="PR01009">
    <property type="entry name" value="FLGMRINGFLIF"/>
</dbReference>
<dbReference type="RefSeq" id="WP_170848844.1">
    <property type="nucleotide sequence ID" value="NZ_FNZG01000005.1"/>
</dbReference>
<evidence type="ECO:0000313" key="14">
    <source>
        <dbReference type="EMBL" id="SFD14777.1"/>
    </source>
</evidence>
<dbReference type="InterPro" id="IPR045851">
    <property type="entry name" value="AMP-bd_C_sf"/>
</dbReference>
<dbReference type="GO" id="GO:0003774">
    <property type="term" value="F:cytoskeletal motor activity"/>
    <property type="evidence" value="ECO:0007669"/>
    <property type="project" value="InterPro"/>
</dbReference>
<keyword evidence="7 11" id="KW-0472">Membrane</keyword>
<organism evidence="14 15">
    <name type="scientific">Pseudooceanicola nitratireducens</name>
    <dbReference type="NCBI Taxonomy" id="517719"/>
    <lineage>
        <taxon>Bacteria</taxon>
        <taxon>Pseudomonadati</taxon>
        <taxon>Pseudomonadota</taxon>
        <taxon>Alphaproteobacteria</taxon>
        <taxon>Rhodobacterales</taxon>
        <taxon>Paracoccaceae</taxon>
        <taxon>Pseudooceanicola</taxon>
    </lineage>
</organism>
<dbReference type="InterPro" id="IPR043427">
    <property type="entry name" value="YscJ/FliF"/>
</dbReference>
<dbReference type="AlphaFoldDB" id="A0A1I1PYJ2"/>
<feature type="transmembrane region" description="Helical" evidence="11">
    <location>
        <begin position="432"/>
        <end position="450"/>
    </location>
</feature>
<evidence type="ECO:0000313" key="15">
    <source>
        <dbReference type="Proteomes" id="UP000231644"/>
    </source>
</evidence>
<dbReference type="PANTHER" id="PTHR30046:SF0">
    <property type="entry name" value="FLAGELLAR M-RING PROTEIN"/>
    <property type="match status" value="1"/>
</dbReference>
<evidence type="ECO:0000256" key="9">
    <source>
        <dbReference type="PIRNR" id="PIRNR004862"/>
    </source>
</evidence>
<dbReference type="GO" id="GO:0071973">
    <property type="term" value="P:bacterial-type flagellum-dependent cell motility"/>
    <property type="evidence" value="ECO:0007669"/>
    <property type="project" value="InterPro"/>
</dbReference>
<evidence type="ECO:0000256" key="10">
    <source>
        <dbReference type="SAM" id="MobiDB-lite"/>
    </source>
</evidence>
<dbReference type="GO" id="GO:0005886">
    <property type="term" value="C:plasma membrane"/>
    <property type="evidence" value="ECO:0007669"/>
    <property type="project" value="UniProtKB-SubCell"/>
</dbReference>
<keyword evidence="14" id="KW-0969">Cilium</keyword>
<dbReference type="Pfam" id="PF08345">
    <property type="entry name" value="YscJ_FliF_C"/>
    <property type="match status" value="1"/>
</dbReference>